<dbReference type="Pfam" id="PF24969">
    <property type="entry name" value="LRR_15"/>
    <property type="match status" value="1"/>
</dbReference>
<gene>
    <name evidence="2" type="ORF">N7469_002126</name>
</gene>
<feature type="domain" description="Leucine-rich repeat" evidence="1">
    <location>
        <begin position="135"/>
        <end position="330"/>
    </location>
</feature>
<proteinExistence type="predicted"/>
<dbReference type="GeneID" id="81380213"/>
<dbReference type="Proteomes" id="UP001147733">
    <property type="component" value="Unassembled WGS sequence"/>
</dbReference>
<dbReference type="InterPro" id="IPR056867">
    <property type="entry name" value="LRR_15"/>
</dbReference>
<sequence length="335" mass="39159">MYSYISFGSFTVAPVRLIIRLWRDTELASQVRRLDLSWTGFDSGEYPFDGFFEDDEALGFIETALDEIFTPEERDMRDMCDDDEGLCPEAWMGLLLVRMTHLQTLGFGHDTSHLISDILRKAAKREQPFNQETPFPHLEEVRGYVECEPSWISSDFLQPFFYFPAVRRIHGAGIGDFENEGSKASYVRQPSCPVQEISVDKDYWCRGMLDWLAACRRLEHINIGVEMHPDEYDIAWELKFNASRFCRALLPFNPTLRSLCIRYGDSYEDYMRERDANDDVFGSFKEFSVLHHLTVRHAHLIGLPFHHLDMKWDRDRQSLVEILPNSLKSLYRLVT</sequence>
<accession>A0A9W9TT76</accession>
<dbReference type="RefSeq" id="XP_056503540.1">
    <property type="nucleotide sequence ID" value="XM_056641046.1"/>
</dbReference>
<keyword evidence="3" id="KW-1185">Reference proteome</keyword>
<protein>
    <recommendedName>
        <fullName evidence="1">Leucine-rich repeat domain-containing protein</fullName>
    </recommendedName>
</protein>
<name>A0A9W9TT76_PENCI</name>
<evidence type="ECO:0000313" key="3">
    <source>
        <dbReference type="Proteomes" id="UP001147733"/>
    </source>
</evidence>
<dbReference type="EMBL" id="JAPQKT010000002">
    <property type="protein sequence ID" value="KAJ5240535.1"/>
    <property type="molecule type" value="Genomic_DNA"/>
</dbReference>
<reference evidence="2" key="1">
    <citation type="submission" date="2022-11" db="EMBL/GenBank/DDBJ databases">
        <authorList>
            <person name="Petersen C."/>
        </authorList>
    </citation>
    <scope>NUCLEOTIDE SEQUENCE</scope>
    <source>
        <strain evidence="2">IBT 23319</strain>
    </source>
</reference>
<comment type="caution">
    <text evidence="2">The sequence shown here is derived from an EMBL/GenBank/DDBJ whole genome shotgun (WGS) entry which is preliminary data.</text>
</comment>
<dbReference type="AlphaFoldDB" id="A0A9W9TT76"/>
<organism evidence="2 3">
    <name type="scientific">Penicillium citrinum</name>
    <dbReference type="NCBI Taxonomy" id="5077"/>
    <lineage>
        <taxon>Eukaryota</taxon>
        <taxon>Fungi</taxon>
        <taxon>Dikarya</taxon>
        <taxon>Ascomycota</taxon>
        <taxon>Pezizomycotina</taxon>
        <taxon>Eurotiomycetes</taxon>
        <taxon>Eurotiomycetidae</taxon>
        <taxon>Eurotiales</taxon>
        <taxon>Aspergillaceae</taxon>
        <taxon>Penicillium</taxon>
    </lineage>
</organism>
<evidence type="ECO:0000313" key="2">
    <source>
        <dbReference type="EMBL" id="KAJ5240535.1"/>
    </source>
</evidence>
<reference evidence="2" key="2">
    <citation type="journal article" date="2023" name="IMA Fungus">
        <title>Comparative genomic study of the Penicillium genus elucidates a diverse pangenome and 15 lateral gene transfer events.</title>
        <authorList>
            <person name="Petersen C."/>
            <person name="Sorensen T."/>
            <person name="Nielsen M.R."/>
            <person name="Sondergaard T.E."/>
            <person name="Sorensen J.L."/>
            <person name="Fitzpatrick D.A."/>
            <person name="Frisvad J.C."/>
            <person name="Nielsen K.L."/>
        </authorList>
    </citation>
    <scope>NUCLEOTIDE SEQUENCE</scope>
    <source>
        <strain evidence="2">IBT 23319</strain>
    </source>
</reference>
<dbReference type="OrthoDB" id="2520703at2759"/>
<evidence type="ECO:0000259" key="1">
    <source>
        <dbReference type="Pfam" id="PF24969"/>
    </source>
</evidence>